<feature type="binding site" evidence="6">
    <location>
        <position position="82"/>
    </location>
    <ligand>
        <name>spermidine</name>
        <dbReference type="ChEBI" id="CHEBI:57834"/>
    </ligand>
</feature>
<proteinExistence type="inferred from homology"/>
<feature type="binding site" evidence="6">
    <location>
        <position position="324"/>
    </location>
    <ligand>
        <name>spermidine</name>
        <dbReference type="ChEBI" id="CHEBI:57834"/>
    </ligand>
</feature>
<comment type="similarity">
    <text evidence="5">Belongs to the bacterial solute-binding protein PotD/PotF family.</text>
</comment>
<evidence type="ECO:0000256" key="1">
    <source>
        <dbReference type="ARBA" id="ARBA00004418"/>
    </source>
</evidence>
<reference evidence="8 9" key="1">
    <citation type="journal article" date="2014" name="Int. J. Syst. Evol. Microbiol.">
        <title>Complete genome sequence of Corynebacterium casei LMG S-19264T (=DSM 44701T), isolated from a smear-ripened cheese.</title>
        <authorList>
            <consortium name="US DOE Joint Genome Institute (JGI-PGF)"/>
            <person name="Walter F."/>
            <person name="Albersmeier A."/>
            <person name="Kalinowski J."/>
            <person name="Ruckert C."/>
        </authorList>
    </citation>
    <scope>NUCLEOTIDE SEQUENCE [LARGE SCALE GENOMIC DNA]</scope>
    <source>
        <strain evidence="8 9">NBRC 112785</strain>
    </source>
</reference>
<dbReference type="Proteomes" id="UP001157439">
    <property type="component" value="Unassembled WGS sequence"/>
</dbReference>
<evidence type="ECO:0000256" key="7">
    <source>
        <dbReference type="SAM" id="SignalP"/>
    </source>
</evidence>
<evidence type="ECO:0000313" key="8">
    <source>
        <dbReference type="EMBL" id="GLS84564.1"/>
    </source>
</evidence>
<evidence type="ECO:0000313" key="9">
    <source>
        <dbReference type="Proteomes" id="UP001157439"/>
    </source>
</evidence>
<dbReference type="Gene3D" id="3.40.190.10">
    <property type="entry name" value="Periplasmic binding protein-like II"/>
    <property type="match status" value="2"/>
</dbReference>
<dbReference type="InterPro" id="IPR001188">
    <property type="entry name" value="Sperm_putr-bd"/>
</dbReference>
<dbReference type="EMBL" id="BSPO01000003">
    <property type="protein sequence ID" value="GLS84564.1"/>
    <property type="molecule type" value="Genomic_DNA"/>
</dbReference>
<dbReference type="Pfam" id="PF13416">
    <property type="entry name" value="SBP_bac_8"/>
    <property type="match status" value="1"/>
</dbReference>
<protein>
    <recommendedName>
        <fullName evidence="5">Putrescine-binding periplasmic protein</fullName>
    </recommendedName>
</protein>
<dbReference type="PANTHER" id="PTHR30222">
    <property type="entry name" value="SPERMIDINE/PUTRESCINE-BINDING PERIPLASMIC PROTEIN"/>
    <property type="match status" value="1"/>
</dbReference>
<dbReference type="PANTHER" id="PTHR30222:SF17">
    <property type="entry name" value="SPERMIDINE_PUTRESCINE-BINDING PERIPLASMIC PROTEIN"/>
    <property type="match status" value="1"/>
</dbReference>
<dbReference type="GO" id="GO:0019808">
    <property type="term" value="F:polyamine binding"/>
    <property type="evidence" value="ECO:0007669"/>
    <property type="project" value="InterPro"/>
</dbReference>
<comment type="caution">
    <text evidence="8">The sequence shown here is derived from an EMBL/GenBank/DDBJ whole genome shotgun (WGS) entry which is preliminary data.</text>
</comment>
<dbReference type="AlphaFoldDB" id="A0AA37TXC1"/>
<dbReference type="RefSeq" id="WP_095499035.1">
    <property type="nucleotide sequence ID" value="NZ_BSPO01000003.1"/>
</dbReference>
<accession>A0AA37TXC1</accession>
<comment type="subcellular location">
    <subcellularLocation>
        <location evidence="1 5">Periplasm</location>
    </subcellularLocation>
</comment>
<gene>
    <name evidence="8" type="primary">potD</name>
    <name evidence="8" type="ORF">GCM10007894_25410</name>
</gene>
<feature type="binding site" evidence="6">
    <location>
        <begin position="165"/>
        <end position="168"/>
    </location>
    <ligand>
        <name>spermidine</name>
        <dbReference type="ChEBI" id="CHEBI:57834"/>
    </ligand>
</feature>
<keyword evidence="2 5" id="KW-0813">Transport</keyword>
<evidence type="ECO:0000256" key="4">
    <source>
        <dbReference type="ARBA" id="ARBA00022764"/>
    </source>
</evidence>
<dbReference type="PRINTS" id="PR00909">
    <property type="entry name" value="SPERMDNBNDNG"/>
</dbReference>
<feature type="binding site" evidence="6">
    <location>
        <position position="33"/>
    </location>
    <ligand>
        <name>spermidine</name>
        <dbReference type="ChEBI" id="CHEBI:57834"/>
    </ligand>
</feature>
<name>A0AA37TXC1_9GAMM</name>
<dbReference type="GO" id="GO:0015846">
    <property type="term" value="P:polyamine transport"/>
    <property type="evidence" value="ECO:0007669"/>
    <property type="project" value="InterPro"/>
</dbReference>
<dbReference type="GO" id="GO:0042597">
    <property type="term" value="C:periplasmic space"/>
    <property type="evidence" value="ECO:0007669"/>
    <property type="project" value="UniProtKB-SubCell"/>
</dbReference>
<evidence type="ECO:0000256" key="3">
    <source>
        <dbReference type="ARBA" id="ARBA00022729"/>
    </source>
</evidence>
<keyword evidence="4 5" id="KW-0574">Periplasm</keyword>
<dbReference type="PIRSF" id="PIRSF019574">
    <property type="entry name" value="Periplasmic_polyamine_BP"/>
    <property type="match status" value="1"/>
</dbReference>
<sequence>MMVKRLFITMSALLISLSAQANKDTVYFYNWSEYIPPGLLEEFTAETGIKVVYTTYDSNEAMYAKVKLLKGEGYDLVVPSTYFVSKMADEGLLQKLDKSKLSNISHLDPALLDQPYDPDNQYSLPYIWGATGIGVNSDDIDPSTITSWKDLWNEDFANSILLMNDVREVFHMALVVNGHSGNSTDPEEIKQAYETLKPLVKNVLVYNSDTPSLPYLAGETSIGMLWNGSAYAAHQEDDAITLVYPKEGPILWVDNIAIPSGAKNVEGAHKLINFLLRPEIAARVAEEIGYPTPNKSAKALMPKELANDPIVYPPAEVIEAGEFQDDIGEAELIYDKYWQLLKAGK</sequence>
<keyword evidence="9" id="KW-1185">Reference proteome</keyword>
<dbReference type="InterPro" id="IPR006059">
    <property type="entry name" value="SBP"/>
</dbReference>
<keyword evidence="3 7" id="KW-0732">Signal</keyword>
<feature type="signal peptide" evidence="7">
    <location>
        <begin position="1"/>
        <end position="21"/>
    </location>
</feature>
<organism evidence="8 9">
    <name type="scientific">Paraferrimonas haliotis</name>
    <dbReference type="NCBI Taxonomy" id="2013866"/>
    <lineage>
        <taxon>Bacteria</taxon>
        <taxon>Pseudomonadati</taxon>
        <taxon>Pseudomonadota</taxon>
        <taxon>Gammaproteobacteria</taxon>
        <taxon>Alteromonadales</taxon>
        <taxon>Ferrimonadaceae</taxon>
        <taxon>Paraferrimonas</taxon>
    </lineage>
</organism>
<comment type="function">
    <text evidence="5">Required for the activity of the bacterial periplasmic transport system of putrescine.</text>
</comment>
<evidence type="ECO:0000256" key="5">
    <source>
        <dbReference type="PIRNR" id="PIRNR019574"/>
    </source>
</evidence>
<dbReference type="SUPFAM" id="SSF53850">
    <property type="entry name" value="Periplasmic binding protein-like II"/>
    <property type="match status" value="1"/>
</dbReference>
<evidence type="ECO:0000256" key="2">
    <source>
        <dbReference type="ARBA" id="ARBA00022448"/>
    </source>
</evidence>
<feature type="chain" id="PRO_5041246426" description="Putrescine-binding periplasmic protein" evidence="7">
    <location>
        <begin position="22"/>
        <end position="345"/>
    </location>
</feature>
<evidence type="ECO:0000256" key="6">
    <source>
        <dbReference type="PIRSR" id="PIRSR019574-1"/>
    </source>
</evidence>